<dbReference type="Proteomes" id="UP000638353">
    <property type="component" value="Unassembled WGS sequence"/>
</dbReference>
<accession>A0A918X577</accession>
<dbReference type="AlphaFoldDB" id="A0A918X577"/>
<organism evidence="1 2">
    <name type="scientific">Streptomyces finlayi</name>
    <dbReference type="NCBI Taxonomy" id="67296"/>
    <lineage>
        <taxon>Bacteria</taxon>
        <taxon>Bacillati</taxon>
        <taxon>Actinomycetota</taxon>
        <taxon>Actinomycetes</taxon>
        <taxon>Kitasatosporales</taxon>
        <taxon>Streptomycetaceae</taxon>
        <taxon>Streptomyces</taxon>
    </lineage>
</organism>
<reference evidence="1" key="2">
    <citation type="submission" date="2020-09" db="EMBL/GenBank/DDBJ databases">
        <authorList>
            <person name="Sun Q."/>
            <person name="Ohkuma M."/>
        </authorList>
    </citation>
    <scope>NUCLEOTIDE SEQUENCE</scope>
    <source>
        <strain evidence="1">JCM 4637</strain>
    </source>
</reference>
<protein>
    <submittedName>
        <fullName evidence="1">Uncharacterized protein</fullName>
    </submittedName>
</protein>
<comment type="caution">
    <text evidence="1">The sequence shown here is derived from an EMBL/GenBank/DDBJ whole genome shotgun (WGS) entry which is preliminary data.</text>
</comment>
<dbReference type="RefSeq" id="WP_189827979.1">
    <property type="nucleotide sequence ID" value="NZ_BMVC01000019.1"/>
</dbReference>
<dbReference type="EMBL" id="BMVC01000019">
    <property type="protein sequence ID" value="GHD13264.1"/>
    <property type="molecule type" value="Genomic_DNA"/>
</dbReference>
<sequence>MKLLQQIALIACGQRENKTHSCAACASKAPALLRIASTGALNALAAAICGAHHSACQDCRHKARTIIDETMETPCTV</sequence>
<evidence type="ECO:0000313" key="2">
    <source>
        <dbReference type="Proteomes" id="UP000638353"/>
    </source>
</evidence>
<name>A0A918X577_9ACTN</name>
<evidence type="ECO:0000313" key="1">
    <source>
        <dbReference type="EMBL" id="GHD13264.1"/>
    </source>
</evidence>
<proteinExistence type="predicted"/>
<reference evidence="1" key="1">
    <citation type="journal article" date="2014" name="Int. J. Syst. Evol. Microbiol.">
        <title>Complete genome sequence of Corynebacterium casei LMG S-19264T (=DSM 44701T), isolated from a smear-ripened cheese.</title>
        <authorList>
            <consortium name="US DOE Joint Genome Institute (JGI-PGF)"/>
            <person name="Walter F."/>
            <person name="Albersmeier A."/>
            <person name="Kalinowski J."/>
            <person name="Ruckert C."/>
        </authorList>
    </citation>
    <scope>NUCLEOTIDE SEQUENCE</scope>
    <source>
        <strain evidence="1">JCM 4637</strain>
    </source>
</reference>
<gene>
    <name evidence="1" type="ORF">GCM10010334_71190</name>
</gene>